<reference evidence="1" key="2">
    <citation type="submission" date="2011-02" db="EMBL/GenBank/DDBJ databases">
        <authorList>
            <person name="MacLean D."/>
        </authorList>
    </citation>
    <scope>NUCLEOTIDE SEQUENCE</scope>
</reference>
<evidence type="ECO:0000313" key="1">
    <source>
        <dbReference type="EMBL" id="CCA18950.1"/>
    </source>
</evidence>
<organism evidence="1">
    <name type="scientific">Albugo laibachii Nc14</name>
    <dbReference type="NCBI Taxonomy" id="890382"/>
    <lineage>
        <taxon>Eukaryota</taxon>
        <taxon>Sar</taxon>
        <taxon>Stramenopiles</taxon>
        <taxon>Oomycota</taxon>
        <taxon>Peronosporomycetes</taxon>
        <taxon>Albuginales</taxon>
        <taxon>Albuginaceae</taxon>
        <taxon>Albugo</taxon>
    </lineage>
</organism>
<name>F0WCM9_9STRA</name>
<dbReference type="HOGENOM" id="CLU_105640_0_0_1"/>
<dbReference type="AlphaFoldDB" id="F0WCM9"/>
<reference evidence="1" key="1">
    <citation type="journal article" date="2011" name="PLoS Biol.">
        <title>Gene gain and loss during evolution of obligate parasitism in the white rust pathogen of Arabidopsis thaliana.</title>
        <authorList>
            <person name="Kemen E."/>
            <person name="Gardiner A."/>
            <person name="Schultz-Larsen T."/>
            <person name="Kemen A.C."/>
            <person name="Balmuth A.L."/>
            <person name="Robert-Seilaniantz A."/>
            <person name="Bailey K."/>
            <person name="Holub E."/>
            <person name="Studholme D.J."/>
            <person name="Maclean D."/>
            <person name="Jones J.D."/>
        </authorList>
    </citation>
    <scope>NUCLEOTIDE SEQUENCE</scope>
</reference>
<protein>
    <submittedName>
        <fullName evidence="1">AlNc14C60G4413 protein</fullName>
    </submittedName>
</protein>
<gene>
    <name evidence="1" type="primary">AlNc14C60G4413</name>
    <name evidence="1" type="ORF">ALNC14_050930</name>
</gene>
<proteinExistence type="predicted"/>
<accession>F0WCM9</accession>
<dbReference type="EMBL" id="FR824105">
    <property type="protein sequence ID" value="CCA18950.1"/>
    <property type="molecule type" value="Genomic_DNA"/>
</dbReference>
<sequence>MENMKQSSRHFFRSLDSTFHRVPLEEDSSICDESKNPIGITLQLTDYWGGIMGDKDSSAGVPVDPCVKKQHQIIDSIEKTLSSSDESFLSSPLTKLEMKEVTKCMCGHSSPGMDQLPAAFYQFASSVFRECFQVVFDNQLRRGSLLRSQRSSAITLLYEKGY</sequence>